<dbReference type="InterPro" id="IPR028082">
    <property type="entry name" value="Peripla_BP_I"/>
</dbReference>
<dbReference type="PANTHER" id="PTHR47235:SF1">
    <property type="entry name" value="BLR6548 PROTEIN"/>
    <property type="match status" value="1"/>
</dbReference>
<dbReference type="Proteomes" id="UP000272400">
    <property type="component" value="Unassembled WGS sequence"/>
</dbReference>
<keyword evidence="2 3" id="KW-0732">Signal</keyword>
<evidence type="ECO:0000256" key="1">
    <source>
        <dbReference type="ARBA" id="ARBA00010062"/>
    </source>
</evidence>
<keyword evidence="6" id="KW-1185">Reference proteome</keyword>
<dbReference type="Pfam" id="PF13458">
    <property type="entry name" value="Peripla_BP_6"/>
    <property type="match status" value="1"/>
</dbReference>
<proteinExistence type="inferred from homology"/>
<feature type="domain" description="Leucine-binding protein" evidence="4">
    <location>
        <begin position="51"/>
        <end position="364"/>
    </location>
</feature>
<dbReference type="Gene3D" id="3.40.50.2300">
    <property type="match status" value="2"/>
</dbReference>
<dbReference type="PROSITE" id="PS51257">
    <property type="entry name" value="PROKAR_LIPOPROTEIN"/>
    <property type="match status" value="1"/>
</dbReference>
<dbReference type="RefSeq" id="WP_170201709.1">
    <property type="nucleotide sequence ID" value="NZ_RJKE01000001.1"/>
</dbReference>
<organism evidence="5 6">
    <name type="scientific">Actinocorallia herbida</name>
    <dbReference type="NCBI Taxonomy" id="58109"/>
    <lineage>
        <taxon>Bacteria</taxon>
        <taxon>Bacillati</taxon>
        <taxon>Actinomycetota</taxon>
        <taxon>Actinomycetes</taxon>
        <taxon>Streptosporangiales</taxon>
        <taxon>Thermomonosporaceae</taxon>
        <taxon>Actinocorallia</taxon>
    </lineage>
</organism>
<evidence type="ECO:0000259" key="4">
    <source>
        <dbReference type="Pfam" id="PF13458"/>
    </source>
</evidence>
<sequence length="422" mass="45278">MRARTAAVTCLISALVLLTGCADDGRVPAPGTPGVTAAPCPKPVNEGNGCIYLGTLTDLTGPFSPLTTLATKAQEAFWQRVNTQGGIGGYDIDVTTYVRDTGYNVAAHERMFTETKDSVLAYAQMLGSQHTLRVLPTMENEQIVTTPMSWTSQWAFSANVIESGGNYCFEAMNLVDYAAEYFPLEDKPFKIKSVVSVHYEGEYGADAAAGARLAAKRNGFEFSDLSVKTGGGETAVQRVLKGKPNLIQLSMAPADASAFITGAVQAGYKGRFLGSTTNWHHAMAALPGAQEQYWQGGAWWPFAADSPGHAAMRRAVGDVTPDDAYVSGWTFSYPLLEALRDTVASGPLTRQRLLQAVRDLRSVDYEGILPVEAGDATRPYRGTVVSRVDPGQYTGVRVVSDFYVGETAKEHVLTSACYHAAG</sequence>
<protein>
    <submittedName>
        <fullName evidence="5">ABC-type branched-subunit amino acid transport system substrate-binding protein</fullName>
    </submittedName>
</protein>
<dbReference type="SUPFAM" id="SSF53822">
    <property type="entry name" value="Periplasmic binding protein-like I"/>
    <property type="match status" value="1"/>
</dbReference>
<comment type="caution">
    <text evidence="5">The sequence shown here is derived from an EMBL/GenBank/DDBJ whole genome shotgun (WGS) entry which is preliminary data.</text>
</comment>
<dbReference type="EMBL" id="RJKE01000001">
    <property type="protein sequence ID" value="ROO89607.1"/>
    <property type="molecule type" value="Genomic_DNA"/>
</dbReference>
<reference evidence="5 6" key="1">
    <citation type="submission" date="2018-11" db="EMBL/GenBank/DDBJ databases">
        <title>Sequencing the genomes of 1000 actinobacteria strains.</title>
        <authorList>
            <person name="Klenk H.-P."/>
        </authorList>
    </citation>
    <scope>NUCLEOTIDE SEQUENCE [LARGE SCALE GENOMIC DNA]</scope>
    <source>
        <strain evidence="5 6">DSM 44254</strain>
    </source>
</reference>
<evidence type="ECO:0000313" key="6">
    <source>
        <dbReference type="Proteomes" id="UP000272400"/>
    </source>
</evidence>
<dbReference type="PANTHER" id="PTHR47235">
    <property type="entry name" value="BLR6548 PROTEIN"/>
    <property type="match status" value="1"/>
</dbReference>
<evidence type="ECO:0000313" key="5">
    <source>
        <dbReference type="EMBL" id="ROO89607.1"/>
    </source>
</evidence>
<evidence type="ECO:0000256" key="2">
    <source>
        <dbReference type="ARBA" id="ARBA00022729"/>
    </source>
</evidence>
<evidence type="ECO:0000256" key="3">
    <source>
        <dbReference type="SAM" id="SignalP"/>
    </source>
</evidence>
<name>A0A3N1D7U3_9ACTN</name>
<dbReference type="AlphaFoldDB" id="A0A3N1D7U3"/>
<feature type="chain" id="PRO_5018020683" evidence="3">
    <location>
        <begin position="23"/>
        <end position="422"/>
    </location>
</feature>
<dbReference type="InterPro" id="IPR028081">
    <property type="entry name" value="Leu-bd"/>
</dbReference>
<feature type="signal peptide" evidence="3">
    <location>
        <begin position="1"/>
        <end position="22"/>
    </location>
</feature>
<comment type="similarity">
    <text evidence="1">Belongs to the leucine-binding protein family.</text>
</comment>
<gene>
    <name evidence="5" type="ORF">EDD29_7308</name>
</gene>
<accession>A0A3N1D7U3</accession>